<feature type="region of interest" description="Disordered" evidence="1">
    <location>
        <begin position="88"/>
        <end position="193"/>
    </location>
</feature>
<dbReference type="OrthoDB" id="244495at2759"/>
<accession>A0A9P6QH32</accession>
<name>A0A9P6QH32_9FUNG</name>
<feature type="compositionally biased region" description="Polar residues" evidence="1">
    <location>
        <begin position="531"/>
        <end position="550"/>
    </location>
</feature>
<sequence>MSLPQHFNNSPYSPPSTCRSEVETSYQAFDIATSSTQQTASCALRASSPVNSRDPLRAIKGNSKIAKADHNHQNSTSYLRRQPLSQHNHTHINNTSPEISNQHRDQSHSTSTSSFNHHHDSNPTEESHQHHEPQRSTSSSSSPRSDSQAKSPRRSSDRLPSLFDRIKAALDAPKRPTVTTSPLPQSQSTESDEPFITAGVVPTVPLSHQPAPVADDMIPFVFGMPCSAAGYKAYSRHTVDLEKSFLRLQQEDSGTVEHRTIAFSTHLTVSRWESASSAFVSAPSKVLVTKNTAPANAFSKTQSSPDHAARLMSLANYIRHVISLSSGNTLIHSPSIMVQQRLLAVQQQQQSASHHNRSLPDSAHLPSPLSAGPGPIKANSLSTRKHHQASEYYGYQVRRQLHHEQQHQQQHDLNRLGAQIHRLPSPISPTFQSSRNLSQQMLVQSTVRFSPLPKIPYPNLTITLALIYVDRLKASSNGNKELDMPDTDAMREIRARAELVFSNHEWVRLLSLGSFFRPPAAPASPAPASYSGATTKTTLPVRTSPTQPIVQPSRAPASYNEEPSPLPIQSLQSCDKAINAAGSTMITPTKISTAPTSINTTATAVTSSATTPTPASASTSAILKVEDLDRMEAEFLTFLDFDLATKSQDLDTCWNLLVKNKQP</sequence>
<feature type="region of interest" description="Disordered" evidence="1">
    <location>
        <begin position="523"/>
        <end position="564"/>
    </location>
</feature>
<feature type="region of interest" description="Disordered" evidence="1">
    <location>
        <begin position="347"/>
        <end position="388"/>
    </location>
</feature>
<feature type="compositionally biased region" description="Polar residues" evidence="1">
    <location>
        <begin position="177"/>
        <end position="189"/>
    </location>
</feature>
<feature type="compositionally biased region" description="Polar residues" evidence="1">
    <location>
        <begin position="88"/>
        <end position="100"/>
    </location>
</feature>
<feature type="compositionally biased region" description="Basic and acidic residues" evidence="1">
    <location>
        <begin position="164"/>
        <end position="174"/>
    </location>
</feature>
<comment type="caution">
    <text evidence="2">The sequence shown here is derived from an EMBL/GenBank/DDBJ whole genome shotgun (WGS) entry which is preliminary data.</text>
</comment>
<protein>
    <submittedName>
        <fullName evidence="2">Uncharacterized protein</fullName>
    </submittedName>
</protein>
<gene>
    <name evidence="2" type="ORF">BG011_009772</name>
</gene>
<organism evidence="2 3">
    <name type="scientific">Mortierella polycephala</name>
    <dbReference type="NCBI Taxonomy" id="41804"/>
    <lineage>
        <taxon>Eukaryota</taxon>
        <taxon>Fungi</taxon>
        <taxon>Fungi incertae sedis</taxon>
        <taxon>Mucoromycota</taxon>
        <taxon>Mortierellomycotina</taxon>
        <taxon>Mortierellomycetes</taxon>
        <taxon>Mortierellales</taxon>
        <taxon>Mortierellaceae</taxon>
        <taxon>Mortierella</taxon>
    </lineage>
</organism>
<dbReference type="AlphaFoldDB" id="A0A9P6QH32"/>
<reference evidence="2" key="1">
    <citation type="journal article" date="2020" name="Fungal Divers.">
        <title>Resolving the Mortierellaceae phylogeny through synthesis of multi-gene phylogenetics and phylogenomics.</title>
        <authorList>
            <person name="Vandepol N."/>
            <person name="Liber J."/>
            <person name="Desiro A."/>
            <person name="Na H."/>
            <person name="Kennedy M."/>
            <person name="Barry K."/>
            <person name="Grigoriev I.V."/>
            <person name="Miller A.N."/>
            <person name="O'Donnell K."/>
            <person name="Stajich J.E."/>
            <person name="Bonito G."/>
        </authorList>
    </citation>
    <scope>NUCLEOTIDE SEQUENCE</scope>
    <source>
        <strain evidence="2">KOD948</strain>
    </source>
</reference>
<dbReference type="Proteomes" id="UP000726737">
    <property type="component" value="Unassembled WGS sequence"/>
</dbReference>
<evidence type="ECO:0000313" key="2">
    <source>
        <dbReference type="EMBL" id="KAG0267024.1"/>
    </source>
</evidence>
<proteinExistence type="predicted"/>
<evidence type="ECO:0000256" key="1">
    <source>
        <dbReference type="SAM" id="MobiDB-lite"/>
    </source>
</evidence>
<dbReference type="EMBL" id="JAAAJA010000009">
    <property type="protein sequence ID" value="KAG0267024.1"/>
    <property type="molecule type" value="Genomic_DNA"/>
</dbReference>
<feature type="compositionally biased region" description="Low complexity" evidence="1">
    <location>
        <begin position="136"/>
        <end position="150"/>
    </location>
</feature>
<feature type="compositionally biased region" description="Basic and acidic residues" evidence="1">
    <location>
        <begin position="117"/>
        <end position="134"/>
    </location>
</feature>
<keyword evidence="3" id="KW-1185">Reference proteome</keyword>
<evidence type="ECO:0000313" key="3">
    <source>
        <dbReference type="Proteomes" id="UP000726737"/>
    </source>
</evidence>